<accession>J3NKA2</accession>
<reference evidence="2" key="3">
    <citation type="submission" date="2010-09" db="EMBL/GenBank/DDBJ databases">
        <title>Annotation of Gaeumannomyces graminis var. tritici R3-111a-1.</title>
        <authorList>
            <consortium name="The Broad Institute Genome Sequencing Platform"/>
            <person name="Ma L.-J."/>
            <person name="Dead R."/>
            <person name="Young S.K."/>
            <person name="Zeng Q."/>
            <person name="Gargeya S."/>
            <person name="Fitzgerald M."/>
            <person name="Haas B."/>
            <person name="Abouelleil A."/>
            <person name="Alvarado L."/>
            <person name="Arachchi H.M."/>
            <person name="Berlin A."/>
            <person name="Brown A."/>
            <person name="Chapman S.B."/>
            <person name="Chen Z."/>
            <person name="Dunbar C."/>
            <person name="Freedman E."/>
            <person name="Gearin G."/>
            <person name="Gellesch M."/>
            <person name="Goldberg J."/>
            <person name="Griggs A."/>
            <person name="Gujja S."/>
            <person name="Heiman D."/>
            <person name="Howarth C."/>
            <person name="Larson L."/>
            <person name="Lui A."/>
            <person name="MacDonald P.J.P."/>
            <person name="Mehta T."/>
            <person name="Montmayeur A."/>
            <person name="Murphy C."/>
            <person name="Neiman D."/>
            <person name="Pearson M."/>
            <person name="Priest M."/>
            <person name="Roberts A."/>
            <person name="Saif S."/>
            <person name="Shea T."/>
            <person name="Shenoy N."/>
            <person name="Sisk P."/>
            <person name="Stolte C."/>
            <person name="Sykes S."/>
            <person name="Yandava C."/>
            <person name="Wortman J."/>
            <person name="Nusbaum C."/>
            <person name="Birren B."/>
        </authorList>
    </citation>
    <scope>NUCLEOTIDE SEQUENCE</scope>
    <source>
        <strain evidence="2">R3-111a-1</strain>
    </source>
</reference>
<keyword evidence="1" id="KW-1133">Transmembrane helix</keyword>
<evidence type="ECO:0000313" key="3">
    <source>
        <dbReference type="EnsemblFungi" id="EJT81706"/>
    </source>
</evidence>
<keyword evidence="4" id="KW-1185">Reference proteome</keyword>
<reference evidence="4" key="1">
    <citation type="submission" date="2010-07" db="EMBL/GenBank/DDBJ databases">
        <title>The genome sequence of Gaeumannomyces graminis var. tritici strain R3-111a-1.</title>
        <authorList>
            <consortium name="The Broad Institute Genome Sequencing Platform"/>
            <person name="Ma L.-J."/>
            <person name="Dead R."/>
            <person name="Young S."/>
            <person name="Zeng Q."/>
            <person name="Koehrsen M."/>
            <person name="Alvarado L."/>
            <person name="Berlin A."/>
            <person name="Chapman S.B."/>
            <person name="Chen Z."/>
            <person name="Freedman E."/>
            <person name="Gellesch M."/>
            <person name="Goldberg J."/>
            <person name="Griggs A."/>
            <person name="Gujja S."/>
            <person name="Heilman E.R."/>
            <person name="Heiman D."/>
            <person name="Hepburn T."/>
            <person name="Howarth C."/>
            <person name="Jen D."/>
            <person name="Larson L."/>
            <person name="Mehta T."/>
            <person name="Neiman D."/>
            <person name="Pearson M."/>
            <person name="Roberts A."/>
            <person name="Saif S."/>
            <person name="Shea T."/>
            <person name="Shenoy N."/>
            <person name="Sisk P."/>
            <person name="Stolte C."/>
            <person name="Sykes S."/>
            <person name="Walk T."/>
            <person name="White J."/>
            <person name="Yandava C."/>
            <person name="Haas B."/>
            <person name="Nusbaum C."/>
            <person name="Birren B."/>
        </authorList>
    </citation>
    <scope>NUCLEOTIDE SEQUENCE [LARGE SCALE GENOMIC DNA]</scope>
    <source>
        <strain evidence="4">R3-111a-1</strain>
    </source>
</reference>
<dbReference type="EMBL" id="GL385395">
    <property type="protein sequence ID" value="EJT81706.1"/>
    <property type="molecule type" value="Genomic_DNA"/>
</dbReference>
<organism evidence="2">
    <name type="scientific">Gaeumannomyces tritici (strain R3-111a-1)</name>
    <name type="common">Wheat and barley take-all root rot fungus</name>
    <name type="synonym">Gaeumannomyces graminis var. tritici</name>
    <dbReference type="NCBI Taxonomy" id="644352"/>
    <lineage>
        <taxon>Eukaryota</taxon>
        <taxon>Fungi</taxon>
        <taxon>Dikarya</taxon>
        <taxon>Ascomycota</taxon>
        <taxon>Pezizomycotina</taxon>
        <taxon>Sordariomycetes</taxon>
        <taxon>Sordariomycetidae</taxon>
        <taxon>Magnaporthales</taxon>
        <taxon>Magnaporthaceae</taxon>
        <taxon>Gaeumannomyces</taxon>
    </lineage>
</organism>
<keyword evidence="1" id="KW-0812">Transmembrane</keyword>
<feature type="transmembrane region" description="Helical" evidence="1">
    <location>
        <begin position="32"/>
        <end position="51"/>
    </location>
</feature>
<reference evidence="2" key="2">
    <citation type="submission" date="2010-07" db="EMBL/GenBank/DDBJ databases">
        <authorList>
            <consortium name="The Broad Institute Genome Sequencing Platform"/>
            <consortium name="Broad Institute Genome Sequencing Center for Infectious Disease"/>
            <person name="Ma L.-J."/>
            <person name="Dead R."/>
            <person name="Young S."/>
            <person name="Zeng Q."/>
            <person name="Koehrsen M."/>
            <person name="Alvarado L."/>
            <person name="Berlin A."/>
            <person name="Chapman S.B."/>
            <person name="Chen Z."/>
            <person name="Freedman E."/>
            <person name="Gellesch M."/>
            <person name="Goldberg J."/>
            <person name="Griggs A."/>
            <person name="Gujja S."/>
            <person name="Heilman E.R."/>
            <person name="Heiman D."/>
            <person name="Hepburn T."/>
            <person name="Howarth C."/>
            <person name="Jen D."/>
            <person name="Larson L."/>
            <person name="Mehta T."/>
            <person name="Neiman D."/>
            <person name="Pearson M."/>
            <person name="Roberts A."/>
            <person name="Saif S."/>
            <person name="Shea T."/>
            <person name="Shenoy N."/>
            <person name="Sisk P."/>
            <person name="Stolte C."/>
            <person name="Sykes S."/>
            <person name="Walk T."/>
            <person name="White J."/>
            <person name="Yandava C."/>
            <person name="Haas B."/>
            <person name="Nusbaum C."/>
            <person name="Birren B."/>
        </authorList>
    </citation>
    <scope>NUCLEOTIDE SEQUENCE</scope>
    <source>
        <strain evidence="2">R3-111a-1</strain>
    </source>
</reference>
<sequence length="139" mass="16360">MLITRKVFVFLILFVSIFNTFARICVYFKNVLINHSRGSVITLIVFSILICKKPFSQHSLNKIRISTPNLIILNLKKLILSVLNLHLTGLTFKTLLERWPNRKALLNIRNVYICNGKQFSIRFFIESVFCNKRFLNLIW</sequence>
<dbReference type="GeneID" id="20342140"/>
<gene>
    <name evidence="3" type="primary">20342140</name>
    <name evidence="2" type="ORF">GGTG_01682</name>
</gene>
<evidence type="ECO:0000256" key="1">
    <source>
        <dbReference type="SAM" id="Phobius"/>
    </source>
</evidence>
<dbReference type="AlphaFoldDB" id="J3NKA2"/>
<reference evidence="3" key="4">
    <citation type="journal article" date="2015" name="G3 (Bethesda)">
        <title>Genome sequences of three phytopathogenic species of the Magnaporthaceae family of fungi.</title>
        <authorList>
            <person name="Okagaki L.H."/>
            <person name="Nunes C.C."/>
            <person name="Sailsbery J."/>
            <person name="Clay B."/>
            <person name="Brown D."/>
            <person name="John T."/>
            <person name="Oh Y."/>
            <person name="Young N."/>
            <person name="Fitzgerald M."/>
            <person name="Haas B.J."/>
            <person name="Zeng Q."/>
            <person name="Young S."/>
            <person name="Adiconis X."/>
            <person name="Fan L."/>
            <person name="Levin J.Z."/>
            <person name="Mitchell T.K."/>
            <person name="Okubara P.A."/>
            <person name="Farman M.L."/>
            <person name="Kohn L.M."/>
            <person name="Birren B."/>
            <person name="Ma L.-J."/>
            <person name="Dean R.A."/>
        </authorList>
    </citation>
    <scope>NUCLEOTIDE SEQUENCE</scope>
    <source>
        <strain evidence="3">R3-111a-1</strain>
    </source>
</reference>
<name>J3NKA2_GAET3</name>
<evidence type="ECO:0000313" key="2">
    <source>
        <dbReference type="EMBL" id="EJT81706.1"/>
    </source>
</evidence>
<reference evidence="3" key="5">
    <citation type="submission" date="2018-04" db="UniProtKB">
        <authorList>
            <consortium name="EnsemblFungi"/>
        </authorList>
    </citation>
    <scope>IDENTIFICATION</scope>
    <source>
        <strain evidence="3">R3-111a-1</strain>
    </source>
</reference>
<dbReference type="RefSeq" id="XP_009217715.1">
    <property type="nucleotide sequence ID" value="XM_009219451.1"/>
</dbReference>
<dbReference type="HOGENOM" id="CLU_1845223_0_0_1"/>
<keyword evidence="1" id="KW-0472">Membrane</keyword>
<evidence type="ECO:0000313" key="4">
    <source>
        <dbReference type="Proteomes" id="UP000006039"/>
    </source>
</evidence>
<dbReference type="Proteomes" id="UP000006039">
    <property type="component" value="Unassembled WGS sequence"/>
</dbReference>
<dbReference type="VEuPathDB" id="FungiDB:GGTG_01682"/>
<dbReference type="EnsemblFungi" id="EJT81706">
    <property type="protein sequence ID" value="EJT81706"/>
    <property type="gene ID" value="GGTG_01682"/>
</dbReference>
<protein>
    <submittedName>
        <fullName evidence="2 3">Uncharacterized protein</fullName>
    </submittedName>
</protein>
<proteinExistence type="predicted"/>